<keyword evidence="2" id="KW-1185">Reference proteome</keyword>
<gene>
    <name evidence="1" type="ORF">P775_26550</name>
</gene>
<sequence>MDGQKGCGSLFRLILRLQNPMVFIGYDARHR</sequence>
<protein>
    <submittedName>
        <fullName evidence="1">Uncharacterized protein</fullName>
    </submittedName>
</protein>
<name>A0A2G8QZY6_9RHOB</name>
<dbReference type="EMBL" id="AWWI01000180">
    <property type="protein sequence ID" value="PIL14866.1"/>
    <property type="molecule type" value="Genomic_DNA"/>
</dbReference>
<dbReference type="Proteomes" id="UP000231259">
    <property type="component" value="Unassembled WGS sequence"/>
</dbReference>
<proteinExistence type="predicted"/>
<reference evidence="1 2" key="1">
    <citation type="submission" date="2013-09" db="EMBL/GenBank/DDBJ databases">
        <title>Genome sequencing of Phaeobacter antarcticus sp. nov. SM1211.</title>
        <authorList>
            <person name="Zhang X.-Y."/>
            <person name="Liu C."/>
            <person name="Chen X.-L."/>
            <person name="Xie B.-B."/>
            <person name="Qin Q.-L."/>
            <person name="Rong J.-C."/>
            <person name="Zhang Y.-Z."/>
        </authorList>
    </citation>
    <scope>NUCLEOTIDE SEQUENCE [LARGE SCALE GENOMIC DNA]</scope>
    <source>
        <strain evidence="1 2">SM1211</strain>
    </source>
</reference>
<dbReference type="AlphaFoldDB" id="A0A2G8QZY6"/>
<evidence type="ECO:0000313" key="2">
    <source>
        <dbReference type="Proteomes" id="UP000231259"/>
    </source>
</evidence>
<accession>A0A2G8QZY6</accession>
<organism evidence="1 2">
    <name type="scientific">Puniceibacterium antarcticum</name>
    <dbReference type="NCBI Taxonomy" id="1206336"/>
    <lineage>
        <taxon>Bacteria</taxon>
        <taxon>Pseudomonadati</taxon>
        <taxon>Pseudomonadota</taxon>
        <taxon>Alphaproteobacteria</taxon>
        <taxon>Rhodobacterales</taxon>
        <taxon>Paracoccaceae</taxon>
        <taxon>Puniceibacterium</taxon>
    </lineage>
</organism>
<comment type="caution">
    <text evidence="1">The sequence shown here is derived from an EMBL/GenBank/DDBJ whole genome shotgun (WGS) entry which is preliminary data.</text>
</comment>
<evidence type="ECO:0000313" key="1">
    <source>
        <dbReference type="EMBL" id="PIL14866.1"/>
    </source>
</evidence>